<comment type="caution">
    <text evidence="2">The sequence shown here is derived from an EMBL/GenBank/DDBJ whole genome shotgun (WGS) entry which is preliminary data.</text>
</comment>
<evidence type="ECO:0000313" key="2">
    <source>
        <dbReference type="EMBL" id="MBE1514633.1"/>
    </source>
</evidence>
<organism evidence="2 3">
    <name type="scientific">Nesterenkonia halotolerans</name>
    <dbReference type="NCBI Taxonomy" id="225325"/>
    <lineage>
        <taxon>Bacteria</taxon>
        <taxon>Bacillati</taxon>
        <taxon>Actinomycetota</taxon>
        <taxon>Actinomycetes</taxon>
        <taxon>Micrococcales</taxon>
        <taxon>Micrococcaceae</taxon>
        <taxon>Nesterenkonia</taxon>
    </lineage>
</organism>
<dbReference type="Proteomes" id="UP000636579">
    <property type="component" value="Unassembled WGS sequence"/>
</dbReference>
<evidence type="ECO:0000256" key="1">
    <source>
        <dbReference type="SAM" id="Phobius"/>
    </source>
</evidence>
<feature type="transmembrane region" description="Helical" evidence="1">
    <location>
        <begin position="117"/>
        <end position="137"/>
    </location>
</feature>
<feature type="transmembrane region" description="Helical" evidence="1">
    <location>
        <begin position="157"/>
        <end position="178"/>
    </location>
</feature>
<keyword evidence="1" id="KW-0812">Transmembrane</keyword>
<accession>A0ABR9J6M8</accession>
<evidence type="ECO:0000313" key="3">
    <source>
        <dbReference type="Proteomes" id="UP000636579"/>
    </source>
</evidence>
<proteinExistence type="predicted"/>
<dbReference type="RefSeq" id="WP_192591358.1">
    <property type="nucleotide sequence ID" value="NZ_JADBEE010000001.1"/>
</dbReference>
<dbReference type="EMBL" id="JADBEE010000001">
    <property type="protein sequence ID" value="MBE1514633.1"/>
    <property type="molecule type" value="Genomic_DNA"/>
</dbReference>
<feature type="transmembrane region" description="Helical" evidence="1">
    <location>
        <begin position="55"/>
        <end position="75"/>
    </location>
</feature>
<keyword evidence="1" id="KW-1133">Transmembrane helix</keyword>
<keyword evidence="3" id="KW-1185">Reference proteome</keyword>
<reference evidence="2 3" key="1">
    <citation type="submission" date="2020-10" db="EMBL/GenBank/DDBJ databases">
        <title>Sequencing the genomes of 1000 actinobacteria strains.</title>
        <authorList>
            <person name="Klenk H.-P."/>
        </authorList>
    </citation>
    <scope>NUCLEOTIDE SEQUENCE [LARGE SCALE GENOMIC DNA]</scope>
    <source>
        <strain evidence="2 3">DSM 15474</strain>
    </source>
</reference>
<feature type="transmembrane region" description="Helical" evidence="1">
    <location>
        <begin position="12"/>
        <end position="35"/>
    </location>
</feature>
<evidence type="ECO:0008006" key="4">
    <source>
        <dbReference type="Google" id="ProtNLM"/>
    </source>
</evidence>
<keyword evidence="1" id="KW-0472">Membrane</keyword>
<protein>
    <recommendedName>
        <fullName evidence="4">DUF1648 domain-containing protein</fullName>
    </recommendedName>
</protein>
<sequence>MSTAPTRRVRVGSCVFWVSALIYAAVLGWTALVGSDSMPAHFGISGDVTRWESKAWVLTVEIVTGLLLMGLAWGCRWMIPRLGPEVLSLPSESGQRYWTTPERRPELNARLISDLELMLGISFLLLSWLAAVLLGVAENAGGVAAVADGGEAGDGAAGAALTIGVVGYILALTVQFILMFTGGRYRPPPVGARSCQ</sequence>
<name>A0ABR9J6M8_9MICC</name>
<gene>
    <name evidence="2" type="ORF">H4W26_001388</name>
</gene>